<proteinExistence type="predicted"/>
<feature type="compositionally biased region" description="Acidic residues" evidence="1">
    <location>
        <begin position="107"/>
        <end position="120"/>
    </location>
</feature>
<keyword evidence="4" id="KW-1185">Reference proteome</keyword>
<dbReference type="PANTHER" id="PTHR47163:SF2">
    <property type="entry name" value="SI:DKEY-17M8.2"/>
    <property type="match status" value="1"/>
</dbReference>
<dbReference type="Pfam" id="PF12762">
    <property type="entry name" value="DDE_Tnp_IS1595"/>
    <property type="match status" value="1"/>
</dbReference>
<dbReference type="AlphaFoldDB" id="A0A814SDD2"/>
<dbReference type="OrthoDB" id="424490at2759"/>
<dbReference type="EMBL" id="CAJNOC010011095">
    <property type="protein sequence ID" value="CAF1145762.1"/>
    <property type="molecule type" value="Genomic_DNA"/>
</dbReference>
<comment type="caution">
    <text evidence="3">The sequence shown here is derived from an EMBL/GenBank/DDBJ whole genome shotgun (WGS) entry which is preliminary data.</text>
</comment>
<evidence type="ECO:0000259" key="2">
    <source>
        <dbReference type="Pfam" id="PF12762"/>
    </source>
</evidence>
<feature type="non-terminal residue" evidence="3">
    <location>
        <position position="1"/>
    </location>
</feature>
<evidence type="ECO:0000313" key="3">
    <source>
        <dbReference type="EMBL" id="CAF1145762.1"/>
    </source>
</evidence>
<feature type="domain" description="ISXO2-like transposase" evidence="2">
    <location>
        <begin position="2"/>
        <end position="71"/>
    </location>
</feature>
<organism evidence="3 4">
    <name type="scientific">Brachionus calyciflorus</name>
    <dbReference type="NCBI Taxonomy" id="104777"/>
    <lineage>
        <taxon>Eukaryota</taxon>
        <taxon>Metazoa</taxon>
        <taxon>Spiralia</taxon>
        <taxon>Gnathifera</taxon>
        <taxon>Rotifera</taxon>
        <taxon>Eurotatoria</taxon>
        <taxon>Monogononta</taxon>
        <taxon>Pseudotrocha</taxon>
        <taxon>Ploima</taxon>
        <taxon>Brachionidae</taxon>
        <taxon>Brachionus</taxon>
    </lineage>
</organism>
<sequence length="131" mass="15240">REAKTLLEIIYNTCREGSIIYSDCWSSYNKIKEIKNFKHKTVNHSYNFIDPNSGACTNKIESFWHSCKQKNSRKCTAFQKCLPNDEEEFEFDSQSGSETNSEKEYDGLSDVDDNDDGNDECLNVEENDYFN</sequence>
<evidence type="ECO:0000256" key="1">
    <source>
        <dbReference type="SAM" id="MobiDB-lite"/>
    </source>
</evidence>
<dbReference type="InterPro" id="IPR024445">
    <property type="entry name" value="Tnp_ISXO2-like"/>
</dbReference>
<dbReference type="PANTHER" id="PTHR47163">
    <property type="entry name" value="DDE_TNP_IS1595 DOMAIN-CONTAINING PROTEIN"/>
    <property type="match status" value="1"/>
</dbReference>
<dbReference type="Proteomes" id="UP000663879">
    <property type="component" value="Unassembled WGS sequence"/>
</dbReference>
<name>A0A814SDD2_9BILA</name>
<reference evidence="3" key="1">
    <citation type="submission" date="2021-02" db="EMBL/GenBank/DDBJ databases">
        <authorList>
            <person name="Nowell W R."/>
        </authorList>
    </citation>
    <scope>NUCLEOTIDE SEQUENCE</scope>
    <source>
        <strain evidence="3">Ploen Becks lab</strain>
    </source>
</reference>
<protein>
    <recommendedName>
        <fullName evidence="2">ISXO2-like transposase domain-containing protein</fullName>
    </recommendedName>
</protein>
<dbReference type="InterPro" id="IPR053164">
    <property type="entry name" value="IS1016-like_transposase"/>
</dbReference>
<feature type="region of interest" description="Disordered" evidence="1">
    <location>
        <begin position="89"/>
        <end position="120"/>
    </location>
</feature>
<gene>
    <name evidence="3" type="ORF">OXX778_LOCUS23089</name>
</gene>
<accession>A0A814SDD2</accession>
<evidence type="ECO:0000313" key="4">
    <source>
        <dbReference type="Proteomes" id="UP000663879"/>
    </source>
</evidence>